<feature type="compositionally biased region" description="Basic and acidic residues" evidence="1">
    <location>
        <begin position="248"/>
        <end position="265"/>
    </location>
</feature>
<evidence type="ECO:0000313" key="2">
    <source>
        <dbReference type="EMBL" id="CAL1711689.1"/>
    </source>
</evidence>
<feature type="compositionally biased region" description="Polar residues" evidence="1">
    <location>
        <begin position="230"/>
        <end position="242"/>
    </location>
</feature>
<dbReference type="EMBL" id="OZ037949">
    <property type="protein sequence ID" value="CAL1711689.1"/>
    <property type="molecule type" value="Genomic_DNA"/>
</dbReference>
<protein>
    <submittedName>
        <fullName evidence="2">Uncharacterized protein</fullName>
    </submittedName>
</protein>
<keyword evidence="3" id="KW-1185">Reference proteome</keyword>
<organism evidence="2 3">
    <name type="scientific">Somion occarium</name>
    <dbReference type="NCBI Taxonomy" id="3059160"/>
    <lineage>
        <taxon>Eukaryota</taxon>
        <taxon>Fungi</taxon>
        <taxon>Dikarya</taxon>
        <taxon>Basidiomycota</taxon>
        <taxon>Agaricomycotina</taxon>
        <taxon>Agaricomycetes</taxon>
        <taxon>Polyporales</taxon>
        <taxon>Cerrenaceae</taxon>
        <taxon>Somion</taxon>
    </lineage>
</organism>
<dbReference type="Proteomes" id="UP001497453">
    <property type="component" value="Chromosome 6"/>
</dbReference>
<proteinExistence type="predicted"/>
<reference evidence="3" key="1">
    <citation type="submission" date="2024-04" db="EMBL/GenBank/DDBJ databases">
        <authorList>
            <person name="Shaw F."/>
            <person name="Minotto A."/>
        </authorList>
    </citation>
    <scope>NUCLEOTIDE SEQUENCE [LARGE SCALE GENOMIC DNA]</scope>
</reference>
<feature type="compositionally biased region" description="Basic and acidic residues" evidence="1">
    <location>
        <begin position="195"/>
        <end position="207"/>
    </location>
</feature>
<sequence>MKYASIKNPDLKSTADLIVLSHERRNIIMLLPSTYQAALKLAKQLFGLSVNDKIVLQAYELMGCETTFVEIHESAWASLSSILGRVYVKVLPAAAPEAPGENADVEMPDSVLKDVLSSNRERQPESYAQDPITLSSSSQSDVLKASAHVGPSRHINESSQSKQASPQSKGKTPVRRFRPRILSEAQEAENGDEEGLQKDDTFEHESGVARGKRKSPSFRRSNEMNDLQEGHSTANQNRSQVDGQPLKVKKELGSIPKDQAEENSRQRSPRKRPRLSAQDDVKADLNANFLVTIEFGEDPELDDFRRSIFKVKGKHSVGKVLSMACQTFNIEREDAQSAHLVMIVEDEEDGEAIEHRFECANNATMAQAGAYAEARFVIIVGNDEE</sequence>
<feature type="compositionally biased region" description="Low complexity" evidence="1">
    <location>
        <begin position="158"/>
        <end position="171"/>
    </location>
</feature>
<feature type="region of interest" description="Disordered" evidence="1">
    <location>
        <begin position="118"/>
        <end position="279"/>
    </location>
</feature>
<evidence type="ECO:0000313" key="3">
    <source>
        <dbReference type="Proteomes" id="UP001497453"/>
    </source>
</evidence>
<feature type="compositionally biased region" description="Polar residues" evidence="1">
    <location>
        <begin position="132"/>
        <end position="141"/>
    </location>
</feature>
<gene>
    <name evidence="2" type="ORF">GFSPODELE1_LOCUS8456</name>
</gene>
<accession>A0ABP1DXE9</accession>
<name>A0ABP1DXE9_9APHY</name>
<evidence type="ECO:0000256" key="1">
    <source>
        <dbReference type="SAM" id="MobiDB-lite"/>
    </source>
</evidence>